<proteinExistence type="predicted"/>
<dbReference type="Gene3D" id="3.10.450.50">
    <property type="match status" value="1"/>
</dbReference>
<comment type="caution">
    <text evidence="3">The sequence shown here is derived from an EMBL/GenBank/DDBJ whole genome shotgun (WGS) entry which is preliminary data.</text>
</comment>
<dbReference type="AlphaFoldDB" id="A0A5C6U8M4"/>
<evidence type="ECO:0000313" key="4">
    <source>
        <dbReference type="Proteomes" id="UP000321250"/>
    </source>
</evidence>
<evidence type="ECO:0000313" key="3">
    <source>
        <dbReference type="EMBL" id="TXC67978.1"/>
    </source>
</evidence>
<dbReference type="InterPro" id="IPR032710">
    <property type="entry name" value="NTF2-like_dom_sf"/>
</dbReference>
<organism evidence="3 4">
    <name type="scientific">Sphingomonas ginsenosidivorax</name>
    <dbReference type="NCBI Taxonomy" id="862135"/>
    <lineage>
        <taxon>Bacteria</taxon>
        <taxon>Pseudomonadati</taxon>
        <taxon>Pseudomonadota</taxon>
        <taxon>Alphaproteobacteria</taxon>
        <taxon>Sphingomonadales</taxon>
        <taxon>Sphingomonadaceae</taxon>
        <taxon>Sphingomonas</taxon>
    </lineage>
</organism>
<evidence type="ECO:0000256" key="1">
    <source>
        <dbReference type="SAM" id="Coils"/>
    </source>
</evidence>
<feature type="coiled-coil region" evidence="1">
    <location>
        <begin position="28"/>
        <end position="55"/>
    </location>
</feature>
<dbReference type="Proteomes" id="UP000321250">
    <property type="component" value="Unassembled WGS sequence"/>
</dbReference>
<evidence type="ECO:0000259" key="2">
    <source>
        <dbReference type="Pfam" id="PF13577"/>
    </source>
</evidence>
<protein>
    <submittedName>
        <fullName evidence="3">Nuclear transport factor 2 family protein</fullName>
    </submittedName>
</protein>
<dbReference type="EMBL" id="VOQR01000002">
    <property type="protein sequence ID" value="TXC67978.1"/>
    <property type="molecule type" value="Genomic_DNA"/>
</dbReference>
<dbReference type="Pfam" id="PF13577">
    <property type="entry name" value="SnoaL_4"/>
    <property type="match status" value="1"/>
</dbReference>
<gene>
    <name evidence="3" type="ORF">FSB78_18505</name>
</gene>
<sequence>MEFSPRVYARGHRAPLGLKACRQRNLGRDMEDSDIEALKKRLQTLEDRNAIVDTLNQYGQALDYGDFDRLVDVFTRDAIRETKRLDGSVNRWEGEAGTIDFARRHSHAPDLYHKHLAFNPRVQIDGDTAEVVSYMFRFDPRDGEPSFIWGMGRYLDKLRREADGKWRITHRISEIEDQWPGRFALKGGPGSIPASDPVSAQ</sequence>
<keyword evidence="4" id="KW-1185">Reference proteome</keyword>
<dbReference type="InterPro" id="IPR037401">
    <property type="entry name" value="SnoaL-like"/>
</dbReference>
<name>A0A5C6U8M4_9SPHN</name>
<accession>A0A5C6U8M4</accession>
<keyword evidence="1" id="KW-0175">Coiled coil</keyword>
<reference evidence="3 4" key="1">
    <citation type="journal article" date="2013" name="Antonie Van Leeuwenhoek">
        <title>Sphingomonas ginsenosidivorax sp. nov., with the ability to transform ginsenosides.</title>
        <authorList>
            <person name="Jin X.F."/>
            <person name="Kim J.K."/>
            <person name="Liu Q.M."/>
            <person name="Kang M.S."/>
            <person name="He D."/>
            <person name="Jin F.X."/>
            <person name="Kim S.C."/>
            <person name="Im W.T."/>
        </authorList>
    </citation>
    <scope>NUCLEOTIDE SEQUENCE [LARGE SCALE GENOMIC DNA]</scope>
    <source>
        <strain evidence="3 4">KHI67</strain>
    </source>
</reference>
<feature type="domain" description="SnoaL-like" evidence="2">
    <location>
        <begin position="43"/>
        <end position="171"/>
    </location>
</feature>
<dbReference type="CDD" id="cd00531">
    <property type="entry name" value="NTF2_like"/>
    <property type="match status" value="1"/>
</dbReference>
<dbReference type="SUPFAM" id="SSF54427">
    <property type="entry name" value="NTF2-like"/>
    <property type="match status" value="1"/>
</dbReference>